<accession>A0A7J7JY02</accession>
<feature type="compositionally biased region" description="Polar residues" evidence="1">
    <location>
        <begin position="39"/>
        <end position="49"/>
    </location>
</feature>
<dbReference type="Proteomes" id="UP000593567">
    <property type="component" value="Unassembled WGS sequence"/>
</dbReference>
<name>A0A7J7JY02_BUGNE</name>
<keyword evidence="3" id="KW-1185">Reference proteome</keyword>
<organism evidence="2 3">
    <name type="scientific">Bugula neritina</name>
    <name type="common">Brown bryozoan</name>
    <name type="synonym">Sertularia neritina</name>
    <dbReference type="NCBI Taxonomy" id="10212"/>
    <lineage>
        <taxon>Eukaryota</taxon>
        <taxon>Metazoa</taxon>
        <taxon>Spiralia</taxon>
        <taxon>Lophotrochozoa</taxon>
        <taxon>Bryozoa</taxon>
        <taxon>Gymnolaemata</taxon>
        <taxon>Cheilostomatida</taxon>
        <taxon>Flustrina</taxon>
        <taxon>Buguloidea</taxon>
        <taxon>Bugulidae</taxon>
        <taxon>Bugula</taxon>
    </lineage>
</organism>
<evidence type="ECO:0000313" key="3">
    <source>
        <dbReference type="Proteomes" id="UP000593567"/>
    </source>
</evidence>
<evidence type="ECO:0000256" key="1">
    <source>
        <dbReference type="SAM" id="MobiDB-lite"/>
    </source>
</evidence>
<sequence length="107" mass="12115">MLSIGGDKWKSGRSMEIDSGAELNAVSESDWEDQYSERLMTQSDESSAFLSDESMSKQQIADSYCMSVGLLTQRSSGYNCESDCECDYECEQLTQYHLNSDNFQRLC</sequence>
<gene>
    <name evidence="2" type="ORF">EB796_011492</name>
</gene>
<reference evidence="2" key="1">
    <citation type="submission" date="2020-06" db="EMBL/GenBank/DDBJ databases">
        <title>Draft genome of Bugula neritina, a colonial animal packing powerful symbionts and potential medicines.</title>
        <authorList>
            <person name="Rayko M."/>
        </authorList>
    </citation>
    <scope>NUCLEOTIDE SEQUENCE [LARGE SCALE GENOMIC DNA]</scope>
    <source>
        <strain evidence="2">Kwan_BN1</strain>
    </source>
</reference>
<feature type="region of interest" description="Disordered" evidence="1">
    <location>
        <begin position="25"/>
        <end position="52"/>
    </location>
</feature>
<dbReference type="EMBL" id="VXIV02001737">
    <property type="protein sequence ID" value="KAF6030198.1"/>
    <property type="molecule type" value="Genomic_DNA"/>
</dbReference>
<proteinExistence type="predicted"/>
<protein>
    <submittedName>
        <fullName evidence="2">Uncharacterized protein</fullName>
    </submittedName>
</protein>
<evidence type="ECO:0000313" key="2">
    <source>
        <dbReference type="EMBL" id="KAF6030198.1"/>
    </source>
</evidence>
<dbReference type="AlphaFoldDB" id="A0A7J7JY02"/>
<comment type="caution">
    <text evidence="2">The sequence shown here is derived from an EMBL/GenBank/DDBJ whole genome shotgun (WGS) entry which is preliminary data.</text>
</comment>